<dbReference type="GO" id="GO:0009306">
    <property type="term" value="P:protein secretion"/>
    <property type="evidence" value="ECO:0007669"/>
    <property type="project" value="InterPro"/>
</dbReference>
<evidence type="ECO:0000256" key="3">
    <source>
        <dbReference type="ARBA" id="ARBA00022989"/>
    </source>
</evidence>
<evidence type="ECO:0000256" key="6">
    <source>
        <dbReference type="SAM" id="Phobius"/>
    </source>
</evidence>
<evidence type="ECO:0000259" key="7">
    <source>
        <dbReference type="Pfam" id="PF04357"/>
    </source>
</evidence>
<evidence type="ECO:0000256" key="2">
    <source>
        <dbReference type="ARBA" id="ARBA00022692"/>
    </source>
</evidence>
<comment type="subcellular location">
    <subcellularLocation>
        <location evidence="1">Membrane</location>
        <topology evidence="1">Single-pass membrane protein</topology>
    </subcellularLocation>
</comment>
<dbReference type="GO" id="GO:0005886">
    <property type="term" value="C:plasma membrane"/>
    <property type="evidence" value="ECO:0007669"/>
    <property type="project" value="InterPro"/>
</dbReference>
<dbReference type="RefSeq" id="WP_078255673.1">
    <property type="nucleotide sequence ID" value="NZ_MUXT01000004.1"/>
</dbReference>
<sequence>MTHQDHSKNSSTAEKTVSADAAAPIKTQPTPPNPPTPKPRWLIYLIRLIIGAIIATLLLLVVLFAMTNSEAGSKFLIEKIALETGTELKYSEGSIRRGVWVQDVKIAQGEDITVTVNRAYVQLGWRALFARQVHLVNPDIDKVRVTNTKPSTGEPFDYATISLPVTLELENAKVNEIIYDQAGSEPVVLHHIAFDHALWMDSKVELDNAMLSYGDDIDVSRATGEIDLTGNYPLSLSADVHVSALDGAYFDTLAVKAGGSLKRTVGTLTSKYNQHDVTGSFIAQGLDKNSPFSARLDFDEVLLPYADSQNILLQNGTIIADGVISNIELRINTDLFAKDIPDGHYHGRGIIRGSVMDIPYLQADTPSGTLVAVGSMNWSDGYELDATISADGYRIREAMPSDYRDYEAYLPQVLTGTLGVKYTLLDKDSNDTRFEFDLNQKDGERIQASLAQNQTINRAPWRIEATWANLIRHDVPQIGEIHSRSGQASVRLEEGRTYIDATADIIKLNAAPSGLYRVQANIEQNQRLYLTDFEYQGVMGELSGTGRVDFATAQRPLAWQLDLTANPVRPNAYFQTPNQTPFERISGRLIASGRLREMGDVSIHDIKVDDSDLIALLNDGKQVHLTGQGTSELRLQGGEIRHLKASFDGQLNQDILPQLARSSIGLDVEGSLNDLTITRALMINDSGKVSLAGRLGLDDGIAWDIKGRLDEVDTAAFVDDENLVAIITGDLATSGRYRDGALGDVALTFDGQVLNNSIPNGNLSIDATGSGSRFMVNHLRHDGEAGALNAKGWVDISQGAAWQLEADMSSLNLGAFIQSLETDLNGTIQLAGSWQEARQIIDIGNLDITGSYNNQPLIASGSLYAELTLPKDLAGYIESIKQASRPPTSSDELLALRNRIDDNARQTQNIIRKLDADNLQVRIGNNHLTMSGDERQLTASVNVVDLGQLINTASGAIQGGVIVMNDHHALPTLYIDASVSALRLANITIQNAQAIGKIVNLGNSESQLLVQGDDIIVMGRVIKSARIDFSGTEANHIVSISTKSGDIEASTRIDGAFNRSNMRYSGVLSDSFVNSRFGEMSQRQPTEFAYGLGDGSLQVAAHCWQSSHIQDDGVGVICLQDTLSYTPESGNVNLIIQNLDTQVLSAALPSDIRWQSMLNGRIKAQWQAGQAPLVDAVLYSDDGTIGLTQEDTGYVEMPYQRASVIAKSVEKGLKVRTDVLGAAGRGYADVIIDPNQADKPISGALVMNDLNLAVLRPFFPSIQVLSGKASLAGGLGGTLSRPLFYGNANLEDGALSIVGVPLPISDVDATMSIRGTYASLDGSFVGGEGHGVLYGEMDWAEELHARLGVFGENLTVSQPPLVTAQISPELEVMIRPFQKFVEVKGVVSIPSATIRPPEATADIVTESPDVSVLDRRITGNVDQILARAEPWDINANIGIDLGNNIEFRGFGAVVPLAGALHLTQSGQGAMQALGVIQVSERTKIDVIGQNLDLNYAQIRFDGDMLNPRLSIEGEKQIEGQTVGVRIRGTASDPDITVFNDAGLGEHQAMNALITGRIDESSDLGITEQGFRSQVTNHLAAAGLSLGLSGTRDLTNQIGQAFGFQSLTIDASGSSDDTNVNVTGYITPDLYLRYGVGVFNAESTLSMRYQLTRRVYIEATSAAENMVDVIYRWKF</sequence>
<proteinExistence type="predicted"/>
<dbReference type="InterPro" id="IPR007452">
    <property type="entry name" value="TamB_C"/>
</dbReference>
<feature type="transmembrane region" description="Helical" evidence="6">
    <location>
        <begin position="41"/>
        <end position="66"/>
    </location>
</feature>
<name>A0A1S9ZNI9_9GAMM</name>
<keyword evidence="4 6" id="KW-0472">Membrane</keyword>
<dbReference type="PANTHER" id="PTHR36985:SF1">
    <property type="entry name" value="TRANSLOCATION AND ASSEMBLY MODULE SUBUNIT TAMB"/>
    <property type="match status" value="1"/>
</dbReference>
<keyword evidence="2 6" id="KW-0812">Transmembrane</keyword>
<gene>
    <name evidence="8" type="ORF">B0180_03465</name>
</gene>
<evidence type="ECO:0000256" key="5">
    <source>
        <dbReference type="SAM" id="MobiDB-lite"/>
    </source>
</evidence>
<accession>A0A1S9ZNI9</accession>
<dbReference type="PANTHER" id="PTHR36985">
    <property type="entry name" value="TRANSLOCATION AND ASSEMBLY MODULE SUBUNIT TAMB"/>
    <property type="match status" value="1"/>
</dbReference>
<feature type="region of interest" description="Disordered" evidence="5">
    <location>
        <begin position="1"/>
        <end position="34"/>
    </location>
</feature>
<dbReference type="Proteomes" id="UP000190322">
    <property type="component" value="Unassembled WGS sequence"/>
</dbReference>
<evidence type="ECO:0000313" key="9">
    <source>
        <dbReference type="Proteomes" id="UP000190322"/>
    </source>
</evidence>
<dbReference type="Pfam" id="PF04357">
    <property type="entry name" value="TamB"/>
    <property type="match status" value="1"/>
</dbReference>
<feature type="domain" description="Translocation and assembly module TamB C-terminal" evidence="7">
    <location>
        <begin position="1326"/>
        <end position="1674"/>
    </location>
</feature>
<dbReference type="GO" id="GO:0097347">
    <property type="term" value="C:TAM protein secretion complex"/>
    <property type="evidence" value="ECO:0007669"/>
    <property type="project" value="TreeGrafter"/>
</dbReference>
<dbReference type="EMBL" id="MUXT01000004">
    <property type="protein sequence ID" value="OOR84621.1"/>
    <property type="molecule type" value="Genomic_DNA"/>
</dbReference>
<keyword evidence="3 6" id="KW-1133">Transmembrane helix</keyword>
<evidence type="ECO:0000313" key="8">
    <source>
        <dbReference type="EMBL" id="OOR84621.1"/>
    </source>
</evidence>
<organism evidence="8 9">
    <name type="scientific">Moraxella canis</name>
    <dbReference type="NCBI Taxonomy" id="90239"/>
    <lineage>
        <taxon>Bacteria</taxon>
        <taxon>Pseudomonadati</taxon>
        <taxon>Pseudomonadota</taxon>
        <taxon>Gammaproteobacteria</taxon>
        <taxon>Moraxellales</taxon>
        <taxon>Moraxellaceae</taxon>
        <taxon>Moraxella</taxon>
    </lineage>
</organism>
<evidence type="ECO:0000256" key="1">
    <source>
        <dbReference type="ARBA" id="ARBA00004167"/>
    </source>
</evidence>
<comment type="caution">
    <text evidence="8">The sequence shown here is derived from an EMBL/GenBank/DDBJ whole genome shotgun (WGS) entry which is preliminary data.</text>
</comment>
<reference evidence="8 9" key="1">
    <citation type="submission" date="2017-02" db="EMBL/GenBank/DDBJ databases">
        <title>Draft genome sequence of Moraxella canis CCUG 8415A type strain.</title>
        <authorList>
            <person name="Engstrom-Jakobsson H."/>
            <person name="Salva-Serra F."/>
            <person name="Thorell K."/>
            <person name="Gonzales-Siles L."/>
            <person name="Karlsson R."/>
            <person name="Boulund F."/>
            <person name="Engstrand L."/>
            <person name="Moore E."/>
        </authorList>
    </citation>
    <scope>NUCLEOTIDE SEQUENCE [LARGE SCALE GENOMIC DNA]</scope>
    <source>
        <strain evidence="8 9">CCUG 8415A</strain>
    </source>
</reference>
<evidence type="ECO:0000256" key="4">
    <source>
        <dbReference type="ARBA" id="ARBA00023136"/>
    </source>
</evidence>
<protein>
    <submittedName>
        <fullName evidence="8">Translocation/assembly module TamB</fullName>
    </submittedName>
</protein>